<proteinExistence type="predicted"/>
<dbReference type="RefSeq" id="WP_345348781.1">
    <property type="nucleotide sequence ID" value="NZ_BAABHJ010000002.1"/>
</dbReference>
<dbReference type="EMBL" id="BAABHJ010000002">
    <property type="protein sequence ID" value="GAA4602954.1"/>
    <property type="molecule type" value="Genomic_DNA"/>
</dbReference>
<keyword evidence="2" id="KW-1185">Reference proteome</keyword>
<comment type="caution">
    <text evidence="1">The sequence shown here is derived from an EMBL/GenBank/DDBJ whole genome shotgun (WGS) entry which is preliminary data.</text>
</comment>
<sequence>MVTPGMEPAEEARKLGADSASIVIADSQKKLPEFVYGLQKATADGLSSSRRIIEALAYIERA</sequence>
<name>A0ABP8TCW6_9ACTN</name>
<accession>A0ABP8TCW6</accession>
<gene>
    <name evidence="1" type="ORF">GCM10023195_09470</name>
</gene>
<evidence type="ECO:0000313" key="2">
    <source>
        <dbReference type="Proteomes" id="UP001500212"/>
    </source>
</evidence>
<protein>
    <submittedName>
        <fullName evidence="1">Uncharacterized protein</fullName>
    </submittedName>
</protein>
<evidence type="ECO:0000313" key="1">
    <source>
        <dbReference type="EMBL" id="GAA4602954.1"/>
    </source>
</evidence>
<organism evidence="1 2">
    <name type="scientific">Actinoallomurus liliacearum</name>
    <dbReference type="NCBI Taxonomy" id="1080073"/>
    <lineage>
        <taxon>Bacteria</taxon>
        <taxon>Bacillati</taxon>
        <taxon>Actinomycetota</taxon>
        <taxon>Actinomycetes</taxon>
        <taxon>Streptosporangiales</taxon>
        <taxon>Thermomonosporaceae</taxon>
        <taxon>Actinoallomurus</taxon>
    </lineage>
</organism>
<reference evidence="2" key="1">
    <citation type="journal article" date="2019" name="Int. J. Syst. Evol. Microbiol.">
        <title>The Global Catalogue of Microorganisms (GCM) 10K type strain sequencing project: providing services to taxonomists for standard genome sequencing and annotation.</title>
        <authorList>
            <consortium name="The Broad Institute Genomics Platform"/>
            <consortium name="The Broad Institute Genome Sequencing Center for Infectious Disease"/>
            <person name="Wu L."/>
            <person name="Ma J."/>
        </authorList>
    </citation>
    <scope>NUCLEOTIDE SEQUENCE [LARGE SCALE GENOMIC DNA]</scope>
    <source>
        <strain evidence="2">JCM 17938</strain>
    </source>
</reference>
<dbReference type="Proteomes" id="UP001500212">
    <property type="component" value="Unassembled WGS sequence"/>
</dbReference>